<sequence length="86" mass="9319">MNSPNIQGTVLLQVLIYAKRCSRGSLVASLGIFHKATSILLGCQFISPIPSTMPSLSRARNASQKLFGNIVIKLPDFCHAVEFDGE</sequence>
<organism evidence="1 2">
    <name type="scientific">Adiantum capillus-veneris</name>
    <name type="common">Maidenhair fern</name>
    <dbReference type="NCBI Taxonomy" id="13818"/>
    <lineage>
        <taxon>Eukaryota</taxon>
        <taxon>Viridiplantae</taxon>
        <taxon>Streptophyta</taxon>
        <taxon>Embryophyta</taxon>
        <taxon>Tracheophyta</taxon>
        <taxon>Polypodiopsida</taxon>
        <taxon>Polypodiidae</taxon>
        <taxon>Polypodiales</taxon>
        <taxon>Pteridineae</taxon>
        <taxon>Pteridaceae</taxon>
        <taxon>Vittarioideae</taxon>
        <taxon>Adiantum</taxon>
    </lineage>
</organism>
<dbReference type="Proteomes" id="UP000886520">
    <property type="component" value="Chromosome 18"/>
</dbReference>
<name>A0A9D4Z9P4_ADICA</name>
<evidence type="ECO:0000313" key="2">
    <source>
        <dbReference type="Proteomes" id="UP000886520"/>
    </source>
</evidence>
<dbReference type="AlphaFoldDB" id="A0A9D4Z9P4"/>
<dbReference type="EMBL" id="JABFUD020000018">
    <property type="protein sequence ID" value="KAI5065920.1"/>
    <property type="molecule type" value="Genomic_DNA"/>
</dbReference>
<keyword evidence="2" id="KW-1185">Reference proteome</keyword>
<reference evidence="1" key="1">
    <citation type="submission" date="2021-01" db="EMBL/GenBank/DDBJ databases">
        <title>Adiantum capillus-veneris genome.</title>
        <authorList>
            <person name="Fang Y."/>
            <person name="Liao Q."/>
        </authorList>
    </citation>
    <scope>NUCLEOTIDE SEQUENCE</scope>
    <source>
        <strain evidence="1">H3</strain>
        <tissue evidence="1">Leaf</tissue>
    </source>
</reference>
<accession>A0A9D4Z9P4</accession>
<gene>
    <name evidence="1" type="ORF">GOP47_0018544</name>
</gene>
<evidence type="ECO:0000313" key="1">
    <source>
        <dbReference type="EMBL" id="KAI5065920.1"/>
    </source>
</evidence>
<proteinExistence type="predicted"/>
<protein>
    <submittedName>
        <fullName evidence="1">Uncharacterized protein</fullName>
    </submittedName>
</protein>
<comment type="caution">
    <text evidence="1">The sequence shown here is derived from an EMBL/GenBank/DDBJ whole genome shotgun (WGS) entry which is preliminary data.</text>
</comment>